<dbReference type="GO" id="GO:0006950">
    <property type="term" value="P:response to stress"/>
    <property type="evidence" value="ECO:0007669"/>
    <property type="project" value="UniProtKB-ARBA"/>
</dbReference>
<organism evidence="9 10">
    <name type="scientific">Pseudoduganella dura</name>
    <dbReference type="NCBI Taxonomy" id="321982"/>
    <lineage>
        <taxon>Bacteria</taxon>
        <taxon>Pseudomonadati</taxon>
        <taxon>Pseudomonadota</taxon>
        <taxon>Betaproteobacteria</taxon>
        <taxon>Burkholderiales</taxon>
        <taxon>Oxalobacteraceae</taxon>
        <taxon>Telluria group</taxon>
        <taxon>Pseudoduganella</taxon>
    </lineage>
</organism>
<dbReference type="Pfam" id="PF03441">
    <property type="entry name" value="FAD_binding_7"/>
    <property type="match status" value="1"/>
</dbReference>
<keyword evidence="9" id="KW-0456">Lyase</keyword>
<feature type="binding site" evidence="5">
    <location>
        <position position="239"/>
    </location>
    <ligand>
        <name>FAD</name>
        <dbReference type="ChEBI" id="CHEBI:57692"/>
    </ligand>
</feature>
<dbReference type="EMBL" id="WNWM01000002">
    <property type="protein sequence ID" value="MUI14304.1"/>
    <property type="molecule type" value="Genomic_DNA"/>
</dbReference>
<dbReference type="InterPro" id="IPR036155">
    <property type="entry name" value="Crypto/Photolyase_N_sf"/>
</dbReference>
<keyword evidence="3 5" id="KW-0274">FAD</keyword>
<feature type="site" description="Electron transfer via tryptophanyl radical" evidence="6">
    <location>
        <position position="378"/>
    </location>
</feature>
<dbReference type="PROSITE" id="PS00394">
    <property type="entry name" value="DNA_PHOTOLYASES_1_1"/>
    <property type="match status" value="1"/>
</dbReference>
<evidence type="ECO:0000256" key="2">
    <source>
        <dbReference type="ARBA" id="ARBA00022630"/>
    </source>
</evidence>
<feature type="binding site" evidence="5">
    <location>
        <begin position="251"/>
        <end position="255"/>
    </location>
    <ligand>
        <name>FAD</name>
        <dbReference type="ChEBI" id="CHEBI:57692"/>
    </ligand>
</feature>
<evidence type="ECO:0000256" key="6">
    <source>
        <dbReference type="PIRSR" id="PIRSR602081-2"/>
    </source>
</evidence>
<reference evidence="9 10" key="1">
    <citation type="submission" date="2019-11" db="EMBL/GenBank/DDBJ databases">
        <title>Draft Genome Sequences of Six Type Strains of the Genus Massilia.</title>
        <authorList>
            <person name="Miess H."/>
            <person name="Frediansyah A."/>
            <person name="Goeker M."/>
            <person name="Gross H."/>
        </authorList>
    </citation>
    <scope>NUCLEOTIDE SEQUENCE [LARGE SCALE GENOMIC DNA]</scope>
    <source>
        <strain evidence="9 10">DSM 17513</strain>
    </source>
</reference>
<dbReference type="Gene3D" id="3.40.50.620">
    <property type="entry name" value="HUPs"/>
    <property type="match status" value="1"/>
</dbReference>
<evidence type="ECO:0000256" key="4">
    <source>
        <dbReference type="ARBA" id="ARBA00022991"/>
    </source>
</evidence>
<dbReference type="SUPFAM" id="SSF48173">
    <property type="entry name" value="Cryptochrome/photolyase FAD-binding domain"/>
    <property type="match status" value="1"/>
</dbReference>
<evidence type="ECO:0000313" key="10">
    <source>
        <dbReference type="Proteomes" id="UP000431684"/>
    </source>
</evidence>
<dbReference type="InterPro" id="IPR006050">
    <property type="entry name" value="DNA_photolyase_N"/>
</dbReference>
<feature type="binding site" evidence="5">
    <location>
        <position position="288"/>
    </location>
    <ligand>
        <name>FAD</name>
        <dbReference type="ChEBI" id="CHEBI:57692"/>
    </ligand>
</feature>
<evidence type="ECO:0000256" key="3">
    <source>
        <dbReference type="ARBA" id="ARBA00022827"/>
    </source>
</evidence>
<dbReference type="PROSITE" id="PS00691">
    <property type="entry name" value="DNA_PHOTOLYASES_1_2"/>
    <property type="match status" value="1"/>
</dbReference>
<dbReference type="GO" id="GO:0071949">
    <property type="term" value="F:FAD binding"/>
    <property type="evidence" value="ECO:0007669"/>
    <property type="project" value="TreeGrafter"/>
</dbReference>
<comment type="cofactor">
    <cofactor evidence="1">
        <name>(6R)-5,10-methylene-5,6,7,8-tetrahydrofolate</name>
        <dbReference type="ChEBI" id="CHEBI:15636"/>
    </cofactor>
</comment>
<dbReference type="Pfam" id="PF00875">
    <property type="entry name" value="DNA_photolyase"/>
    <property type="match status" value="1"/>
</dbReference>
<feature type="site" description="Electron transfer via tryptophanyl radical" evidence="6">
    <location>
        <position position="322"/>
    </location>
</feature>
<dbReference type="PANTHER" id="PTHR11455:SF9">
    <property type="entry name" value="CRYPTOCHROME CIRCADIAN CLOCK 5 ISOFORM X1"/>
    <property type="match status" value="1"/>
</dbReference>
<feature type="domain" description="Photolyase/cryptochrome alpha/beta" evidence="8">
    <location>
        <begin position="9"/>
        <end position="146"/>
    </location>
</feature>
<dbReference type="Gene3D" id="1.10.579.10">
    <property type="entry name" value="DNA Cyclobutane Dipyrimidine Photolyase, subunit A, domain 3"/>
    <property type="match status" value="1"/>
</dbReference>
<dbReference type="InterPro" id="IPR002081">
    <property type="entry name" value="Cryptochrome/DNA_photolyase_1"/>
</dbReference>
<dbReference type="SUPFAM" id="SSF52425">
    <property type="entry name" value="Cryptochrome/photolyase, N-terminal domain"/>
    <property type="match status" value="1"/>
</dbReference>
<evidence type="ECO:0000256" key="1">
    <source>
        <dbReference type="ARBA" id="ARBA00001932"/>
    </source>
</evidence>
<dbReference type="InterPro" id="IPR018394">
    <property type="entry name" value="DNA_photolyase_1_CS_C"/>
</dbReference>
<evidence type="ECO:0000259" key="8">
    <source>
        <dbReference type="PROSITE" id="PS51645"/>
    </source>
</evidence>
<evidence type="ECO:0000313" key="9">
    <source>
        <dbReference type="EMBL" id="MUI14304.1"/>
    </source>
</evidence>
<keyword evidence="10" id="KW-1185">Reference proteome</keyword>
<dbReference type="GO" id="GO:0006139">
    <property type="term" value="P:nucleobase-containing compound metabolic process"/>
    <property type="evidence" value="ECO:0007669"/>
    <property type="project" value="UniProtKB-ARBA"/>
</dbReference>
<dbReference type="GO" id="GO:0003904">
    <property type="term" value="F:deoxyribodipyrimidine photo-lyase activity"/>
    <property type="evidence" value="ECO:0007669"/>
    <property type="project" value="TreeGrafter"/>
</dbReference>
<evidence type="ECO:0000256" key="7">
    <source>
        <dbReference type="RuleBase" id="RU004182"/>
    </source>
</evidence>
<dbReference type="InterPro" id="IPR036134">
    <property type="entry name" value="Crypto/Photolyase_FAD-like_sf"/>
</dbReference>
<protein>
    <submittedName>
        <fullName evidence="9">Deoxyribodipyrimidine photo-lyase</fullName>
    </submittedName>
</protein>
<feature type="binding site" evidence="5">
    <location>
        <begin position="291"/>
        <end position="298"/>
    </location>
    <ligand>
        <name>FAD</name>
        <dbReference type="ChEBI" id="CHEBI:57692"/>
    </ligand>
</feature>
<dbReference type="PANTHER" id="PTHR11455">
    <property type="entry name" value="CRYPTOCHROME"/>
    <property type="match status" value="1"/>
</dbReference>
<keyword evidence="2 5" id="KW-0285">Flavoprotein</keyword>
<sequence length="486" mass="53429">MHESKSNSRGILVWFRRDLRAFDHAALHHALLAGAASARNGDSPVFCVFIFDRPILDGLPRDDRRVAFIHASLAELATELEALGGHLLVRHGDARTEIPALADALDVTAVYANEDYDPAAIARDGGVADALAAAGRSLRLFKDGVIFAKSEVLSQAGKPLGVFTPYRNAWRKRLEAQPDALAPWPVDPHAAAFAPGRSQLLSLQDIGFDDTGLADIGVTPGMSGGAALFDAFLPRLAGYGTERDYPARDGTSHLSLHLRFGTVSIRHLVRTVLQLSARGQAGEGGATWLSELVWRDFYQMILFHNPHVVHASFKPAYDRVAWETGPAADELFAAWCEGRTGYPLVDAAMAQLNTTGFMHNRLRMVTASFLCKDLGIDWRRGEAYFALRLNDYELASNNGGWQWAASSGCDAQPFFRIFNPVTQSERFDKDGDFIRFHLPPLRELSSKAIHAPWLHGGVDGYPAPIVDHAEARQRTLERFEVVKARG</sequence>
<name>A0A6I3XBI1_9BURK</name>
<dbReference type="OrthoDB" id="9772484at2"/>
<accession>A0A6I3XBI1</accession>
<comment type="cofactor">
    <cofactor evidence="5">
        <name>FAD</name>
        <dbReference type="ChEBI" id="CHEBI:57692"/>
    </cofactor>
    <text evidence="5">Binds 1 FAD per subunit.</text>
</comment>
<gene>
    <name evidence="9" type="ORF">GJV26_17825</name>
</gene>
<dbReference type="RefSeq" id="WP_155710011.1">
    <property type="nucleotide sequence ID" value="NZ_BMWU01000002.1"/>
</dbReference>
<feature type="site" description="Electron transfer via tryptophanyl radical" evidence="6">
    <location>
        <position position="401"/>
    </location>
</feature>
<dbReference type="GO" id="GO:0003677">
    <property type="term" value="F:DNA binding"/>
    <property type="evidence" value="ECO:0007669"/>
    <property type="project" value="TreeGrafter"/>
</dbReference>
<dbReference type="InterPro" id="IPR005101">
    <property type="entry name" value="Cryptochr/Photolyase_FAD-bd"/>
</dbReference>
<evidence type="ECO:0000256" key="5">
    <source>
        <dbReference type="PIRSR" id="PIRSR602081-1"/>
    </source>
</evidence>
<dbReference type="PROSITE" id="PS51645">
    <property type="entry name" value="PHR_CRY_ALPHA_BETA"/>
    <property type="match status" value="1"/>
</dbReference>
<comment type="similarity">
    <text evidence="7">Belongs to the DNA photolyase family.</text>
</comment>
<dbReference type="AlphaFoldDB" id="A0A6I3XBI1"/>
<dbReference type="Proteomes" id="UP000431684">
    <property type="component" value="Unassembled WGS sequence"/>
</dbReference>
<dbReference type="PRINTS" id="PR00147">
    <property type="entry name" value="DNAPHOTLYASE"/>
</dbReference>
<proteinExistence type="inferred from homology"/>
<dbReference type="InterPro" id="IPR014729">
    <property type="entry name" value="Rossmann-like_a/b/a_fold"/>
</dbReference>
<keyword evidence="4 7" id="KW-0157">Chromophore</keyword>
<comment type="caution">
    <text evidence="9">The sequence shown here is derived from an EMBL/GenBank/DDBJ whole genome shotgun (WGS) entry which is preliminary data.</text>
</comment>
<dbReference type="GO" id="GO:0009416">
    <property type="term" value="P:response to light stimulus"/>
    <property type="evidence" value="ECO:0007669"/>
    <property type="project" value="TreeGrafter"/>
</dbReference>
<dbReference type="Gene3D" id="1.25.40.80">
    <property type="match status" value="1"/>
</dbReference>